<organism evidence="4 5">
    <name type="scientific">Leeuwenhoekiella palythoae</name>
    <dbReference type="NCBI Taxonomy" id="573501"/>
    <lineage>
        <taxon>Bacteria</taxon>
        <taxon>Pseudomonadati</taxon>
        <taxon>Bacteroidota</taxon>
        <taxon>Flavobacteriia</taxon>
        <taxon>Flavobacteriales</taxon>
        <taxon>Flavobacteriaceae</taxon>
        <taxon>Leeuwenhoekiella</taxon>
    </lineage>
</organism>
<evidence type="ECO:0000313" key="3">
    <source>
        <dbReference type="EMBL" id="RXG27522.1"/>
    </source>
</evidence>
<dbReference type="InterPro" id="IPR021533">
    <property type="entry name" value="PepSY-like"/>
</dbReference>
<keyword evidence="1" id="KW-0732">Signal</keyword>
<dbReference type="Proteomes" id="UP000184240">
    <property type="component" value="Unassembled WGS sequence"/>
</dbReference>
<feature type="chain" id="PRO_5012816127" evidence="1">
    <location>
        <begin position="20"/>
        <end position="149"/>
    </location>
</feature>
<dbReference type="AlphaFoldDB" id="A0A1M5U2Q4"/>
<evidence type="ECO:0000256" key="1">
    <source>
        <dbReference type="SAM" id="SignalP"/>
    </source>
</evidence>
<feature type="domain" description="Putative beta-lactamase-inhibitor-like PepSY-like" evidence="2">
    <location>
        <begin position="53"/>
        <end position="141"/>
    </location>
</feature>
<gene>
    <name evidence="3" type="ORF">DSM01_3041</name>
    <name evidence="4" type="ORF">SAMN04487999_0533</name>
</gene>
<dbReference type="SUPFAM" id="SSF160574">
    <property type="entry name" value="BT0923-like"/>
    <property type="match status" value="1"/>
</dbReference>
<dbReference type="EMBL" id="FQXT01000001">
    <property type="protein sequence ID" value="SHH57136.1"/>
    <property type="molecule type" value="Genomic_DNA"/>
</dbReference>
<reference evidence="4" key="2">
    <citation type="submission" date="2016-11" db="EMBL/GenBank/DDBJ databases">
        <authorList>
            <person name="Jaros S."/>
            <person name="Januszkiewicz K."/>
            <person name="Wedrychowicz H."/>
        </authorList>
    </citation>
    <scope>NUCLEOTIDE SEQUENCE [LARGE SCALE GENOMIC DNA]</scope>
    <source>
        <strain evidence="4">DSM 19859</strain>
    </source>
</reference>
<sequence>MKNVFMTAILLGSVSLATAQTSANSGVPAPVTQAFSTAYPKATDIEWEQHAFSYEVEFEIDRLDYEVCYAADGSVVASEQELRETELPAGIQNQLKQKYSGFRFDEAKKYIKDGKTRYMVEVENTFGKEHELFFDDQNALLNAPKGSRP</sequence>
<name>A0A1M5U2Q4_9FLAO</name>
<dbReference type="RefSeq" id="WP_072980055.1">
    <property type="nucleotide sequence ID" value="NZ_FQXT01000001.1"/>
</dbReference>
<dbReference type="Gene3D" id="3.10.450.360">
    <property type="match status" value="1"/>
</dbReference>
<dbReference type="OrthoDB" id="1121502at2"/>
<protein>
    <submittedName>
        <fullName evidence="3">PepSY-like beta-lactamase-inhibitor</fullName>
    </submittedName>
    <submittedName>
        <fullName evidence="4">Putative beta-lactamase-inhibitor-like, PepSY-like</fullName>
    </submittedName>
</protein>
<evidence type="ECO:0000259" key="2">
    <source>
        <dbReference type="Pfam" id="PF11396"/>
    </source>
</evidence>
<feature type="signal peptide" evidence="1">
    <location>
        <begin position="1"/>
        <end position="19"/>
    </location>
</feature>
<evidence type="ECO:0000313" key="6">
    <source>
        <dbReference type="Proteomes" id="UP000290037"/>
    </source>
</evidence>
<dbReference type="Proteomes" id="UP000290037">
    <property type="component" value="Unassembled WGS sequence"/>
</dbReference>
<evidence type="ECO:0000313" key="5">
    <source>
        <dbReference type="Proteomes" id="UP000184240"/>
    </source>
</evidence>
<dbReference type="EMBL" id="QOVN01000007">
    <property type="protein sequence ID" value="RXG27522.1"/>
    <property type="molecule type" value="Genomic_DNA"/>
</dbReference>
<proteinExistence type="predicted"/>
<reference evidence="5" key="1">
    <citation type="submission" date="2016-11" db="EMBL/GenBank/DDBJ databases">
        <authorList>
            <person name="Varghese N."/>
            <person name="Submissions S."/>
        </authorList>
    </citation>
    <scope>NUCLEOTIDE SEQUENCE [LARGE SCALE GENOMIC DNA]</scope>
    <source>
        <strain evidence="5">DSM 19859</strain>
    </source>
</reference>
<evidence type="ECO:0000313" key="4">
    <source>
        <dbReference type="EMBL" id="SHH57136.1"/>
    </source>
</evidence>
<keyword evidence="6" id="KW-1185">Reference proteome</keyword>
<accession>A0A1M5U2Q4</accession>
<dbReference type="STRING" id="573501.SAMN04487999_0533"/>
<dbReference type="Pfam" id="PF11396">
    <property type="entry name" value="PepSY_like"/>
    <property type="match status" value="1"/>
</dbReference>
<reference evidence="3 6" key="3">
    <citation type="submission" date="2018-07" db="EMBL/GenBank/DDBJ databases">
        <title>Leeuwenhoekiella genomics.</title>
        <authorList>
            <person name="Tahon G."/>
            <person name="Willems A."/>
        </authorList>
    </citation>
    <scope>NUCLEOTIDE SEQUENCE [LARGE SCALE GENOMIC DNA]</scope>
    <source>
        <strain evidence="3 6">LMG 24856</strain>
    </source>
</reference>